<comment type="catalytic activity">
    <reaction evidence="19 20">
        <text>ATP + H2O = ADP + phosphate + H(+)</text>
        <dbReference type="Rhea" id="RHEA:13065"/>
        <dbReference type="ChEBI" id="CHEBI:15377"/>
        <dbReference type="ChEBI" id="CHEBI:15378"/>
        <dbReference type="ChEBI" id="CHEBI:30616"/>
        <dbReference type="ChEBI" id="CHEBI:43474"/>
        <dbReference type="ChEBI" id="CHEBI:456216"/>
        <dbReference type="EC" id="3.6.4.12"/>
    </reaction>
</comment>
<feature type="compositionally biased region" description="Basic and acidic residues" evidence="21">
    <location>
        <begin position="26"/>
        <end position="36"/>
    </location>
</feature>
<keyword evidence="8" id="KW-0255">Endonuclease</keyword>
<keyword evidence="3 20" id="KW-0004">4Fe-4S</keyword>
<evidence type="ECO:0000256" key="19">
    <source>
        <dbReference type="ARBA" id="ARBA00047995"/>
    </source>
</evidence>
<feature type="domain" description="DNA2/NAM7 helicase-like C-terminal" evidence="24">
    <location>
        <begin position="1195"/>
        <end position="1400"/>
    </location>
</feature>
<dbReference type="GO" id="GO:0005524">
    <property type="term" value="F:ATP binding"/>
    <property type="evidence" value="ECO:0007669"/>
    <property type="project" value="UniProtKB-UniRule"/>
</dbReference>
<keyword evidence="26" id="KW-1185">Reference proteome</keyword>
<dbReference type="Gene3D" id="3.90.320.10">
    <property type="match status" value="1"/>
</dbReference>
<evidence type="ECO:0000256" key="5">
    <source>
        <dbReference type="ARBA" id="ARBA00022722"/>
    </source>
</evidence>
<dbReference type="FunFam" id="3.40.50.300:FF:001170">
    <property type="entry name" value="DNA replication helicase Dna2"/>
    <property type="match status" value="1"/>
</dbReference>
<dbReference type="Pfam" id="PF08696">
    <property type="entry name" value="Dna2"/>
    <property type="match status" value="1"/>
</dbReference>
<dbReference type="GO" id="GO:0003677">
    <property type="term" value="F:DNA binding"/>
    <property type="evidence" value="ECO:0007669"/>
    <property type="project" value="UniProtKB-UniRule"/>
</dbReference>
<dbReference type="CDD" id="cd18808">
    <property type="entry name" value="SF1_C_Upf1"/>
    <property type="match status" value="1"/>
</dbReference>
<evidence type="ECO:0000256" key="12">
    <source>
        <dbReference type="ARBA" id="ARBA00022840"/>
    </source>
</evidence>
<dbReference type="SUPFAM" id="SSF52540">
    <property type="entry name" value="P-loop containing nucleoside triphosphate hydrolases"/>
    <property type="match status" value="1"/>
</dbReference>
<dbReference type="Pfam" id="PF13086">
    <property type="entry name" value="AAA_11"/>
    <property type="match status" value="2"/>
</dbReference>
<evidence type="ECO:0000256" key="20">
    <source>
        <dbReference type="RuleBase" id="RU367041"/>
    </source>
</evidence>
<proteinExistence type="inferred from homology"/>
<evidence type="ECO:0000256" key="13">
    <source>
        <dbReference type="ARBA" id="ARBA00023004"/>
    </source>
</evidence>
<evidence type="ECO:0000256" key="6">
    <source>
        <dbReference type="ARBA" id="ARBA00022723"/>
    </source>
</evidence>
<feature type="domain" description="DNA replication factor Dna2 N-terminal" evidence="22">
    <location>
        <begin position="383"/>
        <end position="593"/>
    </location>
</feature>
<evidence type="ECO:0000256" key="1">
    <source>
        <dbReference type="ARBA" id="ARBA00001966"/>
    </source>
</evidence>
<dbReference type="GO" id="GO:0006281">
    <property type="term" value="P:DNA repair"/>
    <property type="evidence" value="ECO:0007669"/>
    <property type="project" value="UniProtKB-KW"/>
</dbReference>
<dbReference type="GO" id="GO:0005634">
    <property type="term" value="C:nucleus"/>
    <property type="evidence" value="ECO:0007669"/>
    <property type="project" value="UniProtKB-SubCell"/>
</dbReference>
<feature type="domain" description="DNA2/NAM7 helicase helicase" evidence="23">
    <location>
        <begin position="1125"/>
        <end position="1187"/>
    </location>
</feature>
<feature type="compositionally biased region" description="Polar residues" evidence="21">
    <location>
        <begin position="1"/>
        <end position="11"/>
    </location>
</feature>
<comment type="caution">
    <text evidence="25">The sequence shown here is derived from an EMBL/GenBank/DDBJ whole genome shotgun (WGS) entry which is preliminary data.</text>
</comment>
<dbReference type="EMBL" id="BLZA01000053">
    <property type="protein sequence ID" value="GHJ89958.1"/>
    <property type="molecule type" value="Genomic_DNA"/>
</dbReference>
<evidence type="ECO:0000256" key="16">
    <source>
        <dbReference type="ARBA" id="ARBA00023204"/>
    </source>
</evidence>
<comment type="cofactor">
    <cofactor evidence="1">
        <name>[4Fe-4S] cluster</name>
        <dbReference type="ChEBI" id="CHEBI:49883"/>
    </cofactor>
</comment>
<accession>A0A8H3U026</accession>
<evidence type="ECO:0000256" key="14">
    <source>
        <dbReference type="ARBA" id="ARBA00023014"/>
    </source>
</evidence>
<evidence type="ECO:0000256" key="18">
    <source>
        <dbReference type="ARBA" id="ARBA00023268"/>
    </source>
</evidence>
<dbReference type="GO" id="GO:0005737">
    <property type="term" value="C:cytoplasm"/>
    <property type="evidence" value="ECO:0007669"/>
    <property type="project" value="TreeGrafter"/>
</dbReference>
<evidence type="ECO:0000313" key="25">
    <source>
        <dbReference type="EMBL" id="GHJ89958.1"/>
    </source>
</evidence>
<dbReference type="EC" id="3.1.-.-" evidence="20"/>
<evidence type="ECO:0000259" key="23">
    <source>
        <dbReference type="Pfam" id="PF13086"/>
    </source>
</evidence>
<keyword evidence="6 20" id="KW-0479">Metal-binding</keyword>
<evidence type="ECO:0000259" key="24">
    <source>
        <dbReference type="Pfam" id="PF13087"/>
    </source>
</evidence>
<evidence type="ECO:0000256" key="2">
    <source>
        <dbReference type="ARBA" id="ARBA00007913"/>
    </source>
</evidence>
<dbReference type="EC" id="3.6.4.12" evidence="20"/>
<dbReference type="GO" id="GO:0005694">
    <property type="term" value="C:chromosome"/>
    <property type="evidence" value="ECO:0007669"/>
    <property type="project" value="UniProtKB-SubCell"/>
</dbReference>
<sequence>MTVPKITSNGLLATAAPRQTPKKHAKLESARHDTKVLKPVPPNFFYRRDENTPPTPRQAKTLIDTSNKRKHVDDESSADVMGRPSSLLTVHGTHHEKRRRVMGEMDGNGGEKDDLLPCSLAAQLKRERIPLFMPSPSPEKGRREVREMEDRHSKGGEERDEKADEMVRELLEGLDDPCVELFDDELENETTALADGKEVNPVSHPERSIDEVLEMHDWMKVGDVEDVKVENIDNVFRSNVVRVKVEAATAHAEKTEAEFSDADSEYADDFDYDAINLDEIVAPGAGTSAPFADVATTPINVKPPPASMYPILKPPIHDVTSMVPKFEPVPWRRCIVERAINILPIQGAQRPGSQTVKVLLCRIIQSIASHSSQIASTCGMRRKVRCELKGEWADLILAAGDIVNIVSPEMADERLSAADANDPLELSFSYQSPDNFLIAHPDILFPMTALAGAVSCRRKPLVQDLIKSSGGWSSKPLLYGNILHELLQETLQTRQFSAQSMKACLDALLRKPSFQLDIWSCDLGLEEVRAEVWEKAMQSLVTFGNKWVGPLPKETATLHDSMAKLAITGLHDIEESIWSPKWGMKGKIDASVHAAIQAPIAKERATPVNLRPSAGPMPFEIKTGRAIGVMEHRAQTMLYTLLMEERYRTPIKSGLLYYTQTDSILQVPATIGEVRSLLMSRNEMAGYASRKRVRQEREKFARPSQLSHARMQVQPEQEQADPGDDDADEFADLDDALPNLHLASELLETDMYATGMALTADVEELPILPPTIDNERECSKCYAVDACMLYRRATDNVQPNPEDPIANLYNRKIGHLTSLDVDFFNHWEELISIEEQDIQRFKNQLWTMTAAEREKSGRCFANMKIVKHVDEDGLILAKIHKHSYTFVCADSNSHSSFLNGHIGKNDPISLSIEPDFLGIARGFVLDLTPTEVIIGTNQELNVQSLLERSGRDASSTIAWRIDKDEMLAGTGKMRNNLAQLLYAEDADGDAKRRELLVQLRPPRFEEACAPNDDEIPDHLNPDQRVAMKKVMTAKDYALILGMPGTGKTTTIAEIILALVKRGKSVLLTSYTHSAVDTILMKLVNSDHRILRLGNADKIHPDVRHLSLDALGTVDSLSQLEDRLMAPQIVATTCLSIDHALFSRRKFDYCIVDEASQITLPTCIGPLRFADAFVLVGDHYQLPPIVKNPEARRGGLDVSLFKLLSDHHTAAVVDLSYQYRMNADIMSLSNTLIYNNRLKCGTESVANQTLEFSESNDHVCDSDSCWISHALQPSSKSIFINTDKIPAKESRAGDLVFNEVEAVLVYQLTAELLARGVREEQIGVITPYRQQIKILSAMLQDTNPIEVLTADKSQGRDKDCILISMVRSNDAGSIGELLRDWRRINVSFTRAKKKLIIIGSMATLSADDRLLSDFFSLMREKKWILDLPRDAPLLHAQRPNTSSLTMNKTRGPSTKAGGAKLSASLVDSKPFIRDILNDMKQEDLQ</sequence>
<keyword evidence="9 20" id="KW-0227">DNA damage</keyword>
<feature type="compositionally biased region" description="Basic and acidic residues" evidence="21">
    <location>
        <begin position="139"/>
        <end position="163"/>
    </location>
</feature>
<keyword evidence="14 20" id="KW-0411">Iron-sulfur</keyword>
<dbReference type="Proteomes" id="UP000620104">
    <property type="component" value="Unassembled WGS sequence"/>
</dbReference>
<evidence type="ECO:0000256" key="21">
    <source>
        <dbReference type="SAM" id="MobiDB-lite"/>
    </source>
</evidence>
<gene>
    <name evidence="25" type="ORF">NliqN6_6360</name>
</gene>
<feature type="region of interest" description="Disordered" evidence="21">
    <location>
        <begin position="131"/>
        <end position="163"/>
    </location>
</feature>
<keyword evidence="5 20" id="KW-0540">Nuclease</keyword>
<keyword evidence="13 20" id="KW-0408">Iron</keyword>
<dbReference type="InterPro" id="IPR011604">
    <property type="entry name" value="PDDEXK-like_dom_sf"/>
</dbReference>
<feature type="compositionally biased region" description="Acidic residues" evidence="21">
    <location>
        <begin position="718"/>
        <end position="727"/>
    </location>
</feature>
<evidence type="ECO:0000259" key="22">
    <source>
        <dbReference type="Pfam" id="PF08696"/>
    </source>
</evidence>
<dbReference type="GO" id="GO:0051539">
    <property type="term" value="F:4 iron, 4 sulfur cluster binding"/>
    <property type="evidence" value="ECO:0007669"/>
    <property type="project" value="UniProtKB-UniRule"/>
</dbReference>
<dbReference type="InterPro" id="IPR045055">
    <property type="entry name" value="DNA2/NAM7-like"/>
</dbReference>
<evidence type="ECO:0000256" key="11">
    <source>
        <dbReference type="ARBA" id="ARBA00022806"/>
    </source>
</evidence>
<keyword evidence="7 20" id="KW-0547">Nucleotide-binding</keyword>
<evidence type="ECO:0000256" key="8">
    <source>
        <dbReference type="ARBA" id="ARBA00022759"/>
    </source>
</evidence>
<dbReference type="InterPro" id="IPR047187">
    <property type="entry name" value="SF1_C_Upf1"/>
</dbReference>
<protein>
    <recommendedName>
        <fullName evidence="20">DNA replication ATP-dependent helicase/nuclease</fullName>
        <ecNumber evidence="20">3.1.-.-</ecNumber>
        <ecNumber evidence="20">3.6.4.12</ecNumber>
    </recommendedName>
</protein>
<dbReference type="InterPro" id="IPR041679">
    <property type="entry name" value="DNA2/NAM7-like_C"/>
</dbReference>
<organism evidence="25 26">
    <name type="scientific">Naganishia liquefaciens</name>
    <dbReference type="NCBI Taxonomy" id="104408"/>
    <lineage>
        <taxon>Eukaryota</taxon>
        <taxon>Fungi</taxon>
        <taxon>Dikarya</taxon>
        <taxon>Basidiomycota</taxon>
        <taxon>Agaricomycotina</taxon>
        <taxon>Tremellomycetes</taxon>
        <taxon>Filobasidiales</taxon>
        <taxon>Filobasidiaceae</taxon>
        <taxon>Naganishia</taxon>
    </lineage>
</organism>
<dbReference type="InterPro" id="IPR014808">
    <property type="entry name" value="DNA_replication_fac_Dna2_N"/>
</dbReference>
<evidence type="ECO:0000313" key="26">
    <source>
        <dbReference type="Proteomes" id="UP000620104"/>
    </source>
</evidence>
<evidence type="ECO:0000256" key="4">
    <source>
        <dbReference type="ARBA" id="ARBA00022705"/>
    </source>
</evidence>
<feature type="region of interest" description="Disordered" evidence="21">
    <location>
        <begin position="1438"/>
        <end position="1457"/>
    </location>
</feature>
<keyword evidence="10 20" id="KW-0378">Hydrolase</keyword>
<dbReference type="GO" id="GO:0046872">
    <property type="term" value="F:metal ion binding"/>
    <property type="evidence" value="ECO:0007669"/>
    <property type="project" value="UniProtKB-UniRule"/>
</dbReference>
<evidence type="ECO:0000256" key="15">
    <source>
        <dbReference type="ARBA" id="ARBA00023125"/>
    </source>
</evidence>
<comment type="similarity">
    <text evidence="2 20">Belongs to the DNA2/NAM7 helicase family.</text>
</comment>
<dbReference type="CDD" id="cd18041">
    <property type="entry name" value="DEXXQc_DNA2"/>
    <property type="match status" value="1"/>
</dbReference>
<dbReference type="GO" id="GO:0017108">
    <property type="term" value="F:5'-flap endonuclease activity"/>
    <property type="evidence" value="ECO:0007669"/>
    <property type="project" value="UniProtKB-UniRule"/>
</dbReference>
<keyword evidence="4 20" id="KW-0235">DNA replication</keyword>
<dbReference type="GO" id="GO:0017116">
    <property type="term" value="F:single-stranded DNA helicase activity"/>
    <property type="evidence" value="ECO:0007669"/>
    <property type="project" value="UniProtKB-UniRule"/>
</dbReference>
<evidence type="ECO:0000256" key="17">
    <source>
        <dbReference type="ARBA" id="ARBA00023242"/>
    </source>
</evidence>
<dbReference type="CDD" id="cd22318">
    <property type="entry name" value="DNA2_N-like"/>
    <property type="match status" value="1"/>
</dbReference>
<evidence type="ECO:0000256" key="7">
    <source>
        <dbReference type="ARBA" id="ARBA00022741"/>
    </source>
</evidence>
<dbReference type="GO" id="GO:0071932">
    <property type="term" value="P:replication fork reversal"/>
    <property type="evidence" value="ECO:0007669"/>
    <property type="project" value="TreeGrafter"/>
</dbReference>
<comment type="function">
    <text evidence="20">Key enzyme involved in DNA replication and DNA repair. Involved in Okazaki fragments processing by cleaving long flaps that escape FEN1: flaps that are longer than 27 nucleotides are coated by replication protein A complex (RPA), leading to recruit DNA2 which cleaves the flap until it is too short to bind RPA and becomes a substrate for FEN1. Also involved in 5'-end resection of DNA during double-strand break (DSB) repair by mediating the cleavage of 5'-ssDNA.</text>
</comment>
<evidence type="ECO:0000256" key="3">
    <source>
        <dbReference type="ARBA" id="ARBA00022485"/>
    </source>
</evidence>
<dbReference type="InterPro" id="IPR026851">
    <property type="entry name" value="Dna2/JHS1_DEXXQ-box"/>
</dbReference>
<keyword evidence="12 20" id="KW-0067">ATP-binding</keyword>
<keyword evidence="16 20" id="KW-0234">DNA repair</keyword>
<dbReference type="Pfam" id="PF13087">
    <property type="entry name" value="AAA_12"/>
    <property type="match status" value="1"/>
</dbReference>
<dbReference type="InterPro" id="IPR041677">
    <property type="entry name" value="DNA2/NAM7_AAA_11"/>
</dbReference>
<evidence type="ECO:0000256" key="10">
    <source>
        <dbReference type="ARBA" id="ARBA00022801"/>
    </source>
</evidence>
<comment type="subcellular location">
    <subcellularLocation>
        <location evidence="20">Nucleus</location>
    </subcellularLocation>
    <subcellularLocation>
        <location evidence="20">Chromosome</location>
    </subcellularLocation>
</comment>
<dbReference type="PANTHER" id="PTHR10887">
    <property type="entry name" value="DNA2/NAM7 HELICASE FAMILY"/>
    <property type="match status" value="1"/>
</dbReference>
<keyword evidence="18 20" id="KW-0511">Multifunctional enzyme</keyword>
<feature type="domain" description="DNA2/NAM7 helicase helicase" evidence="23">
    <location>
        <begin position="1018"/>
        <end position="1109"/>
    </location>
</feature>
<dbReference type="PANTHER" id="PTHR10887:SF433">
    <property type="entry name" value="DNA REPLICATION ATP-DEPENDENT HELICASE_NUCLEASE DNA2"/>
    <property type="match status" value="1"/>
</dbReference>
<keyword evidence="17 20" id="KW-0539">Nucleus</keyword>
<feature type="region of interest" description="Disordered" evidence="21">
    <location>
        <begin position="1"/>
        <end position="98"/>
    </location>
</feature>
<keyword evidence="20" id="KW-0158">Chromosome</keyword>
<dbReference type="FunFam" id="3.40.50.300:FF:000789">
    <property type="entry name" value="DNA replication ATP-dependent helicase/nuclease DNA2"/>
    <property type="match status" value="1"/>
</dbReference>
<dbReference type="Gene3D" id="3.40.50.300">
    <property type="entry name" value="P-loop containing nucleotide triphosphate hydrolases"/>
    <property type="match status" value="2"/>
</dbReference>
<dbReference type="GO" id="GO:0033567">
    <property type="term" value="P:DNA replication, Okazaki fragment processing"/>
    <property type="evidence" value="ECO:0007669"/>
    <property type="project" value="UniProtKB-UniRule"/>
</dbReference>
<keyword evidence="15 20" id="KW-0238">DNA-binding</keyword>
<feature type="region of interest" description="Disordered" evidence="21">
    <location>
        <begin position="688"/>
        <end position="727"/>
    </location>
</feature>
<evidence type="ECO:0000256" key="9">
    <source>
        <dbReference type="ARBA" id="ARBA00022763"/>
    </source>
</evidence>
<dbReference type="OrthoDB" id="6513042at2759"/>
<dbReference type="InterPro" id="IPR027417">
    <property type="entry name" value="P-loop_NTPase"/>
</dbReference>
<keyword evidence="11 20" id="KW-0347">Helicase</keyword>
<reference evidence="25" key="1">
    <citation type="submission" date="2020-07" db="EMBL/GenBank/DDBJ databases">
        <title>Draft Genome Sequence of a Deep-Sea Yeast, Naganishia (Cryptococcus) liquefaciens strain N6.</title>
        <authorList>
            <person name="Han Y.W."/>
            <person name="Kajitani R."/>
            <person name="Morimoto H."/>
            <person name="Parhat M."/>
            <person name="Tsubouchi H."/>
            <person name="Bakenova O."/>
            <person name="Ogata M."/>
            <person name="Argunhan B."/>
            <person name="Aoki R."/>
            <person name="Kajiwara S."/>
            <person name="Itoh T."/>
            <person name="Iwasaki H."/>
        </authorList>
    </citation>
    <scope>NUCLEOTIDE SEQUENCE</scope>
    <source>
        <strain evidence="25">N6</strain>
    </source>
</reference>
<feature type="compositionally biased region" description="Polar residues" evidence="21">
    <location>
        <begin position="1438"/>
        <end position="1451"/>
    </location>
</feature>
<name>A0A8H3U026_9TREE</name>